<evidence type="ECO:0000313" key="2">
    <source>
        <dbReference type="EMBL" id="ODV66839.1"/>
    </source>
</evidence>
<reference evidence="3" key="1">
    <citation type="submission" date="2016-05" db="EMBL/GenBank/DDBJ databases">
        <title>Comparative genomics of biotechnologically important yeasts.</title>
        <authorList>
            <consortium name="DOE Joint Genome Institute"/>
            <person name="Riley R."/>
            <person name="Haridas S."/>
            <person name="Wolfe K.H."/>
            <person name="Lopes M.R."/>
            <person name="Hittinger C.T."/>
            <person name="Goker M."/>
            <person name="Salamov A."/>
            <person name="Wisecaver J."/>
            <person name="Long T.M."/>
            <person name="Aerts A.L."/>
            <person name="Barry K."/>
            <person name="Choi C."/>
            <person name="Clum A."/>
            <person name="Coughlan A.Y."/>
            <person name="Deshpande S."/>
            <person name="Douglass A.P."/>
            <person name="Hanson S.J."/>
            <person name="Klenk H.-P."/>
            <person name="Labutti K."/>
            <person name="Lapidus A."/>
            <person name="Lindquist E."/>
            <person name="Lipzen A."/>
            <person name="Meier-Kolthoff J.P."/>
            <person name="Ohm R.A."/>
            <person name="Otillar R.P."/>
            <person name="Pangilinan J."/>
            <person name="Peng Y."/>
            <person name="Rokas A."/>
            <person name="Rosa C.A."/>
            <person name="Scheuner C."/>
            <person name="Sibirny A.A."/>
            <person name="Slot J.C."/>
            <person name="Stielow J.B."/>
            <person name="Sun H."/>
            <person name="Kurtzman C.P."/>
            <person name="Blackwell M."/>
            <person name="Grigoriev I.V."/>
            <person name="Jeffries T.W."/>
        </authorList>
    </citation>
    <scope>NUCLEOTIDE SEQUENCE [LARGE SCALE GENOMIC DNA]</scope>
    <source>
        <strain evidence="3">NRRL Y-1933</strain>
    </source>
</reference>
<dbReference type="AlphaFoldDB" id="A0A1E4RHV1"/>
<dbReference type="GeneID" id="30995793"/>
<feature type="compositionally biased region" description="Low complexity" evidence="1">
    <location>
        <begin position="31"/>
        <end position="43"/>
    </location>
</feature>
<dbReference type="Proteomes" id="UP000095085">
    <property type="component" value="Unassembled WGS sequence"/>
</dbReference>
<feature type="compositionally biased region" description="Basic residues" evidence="1">
    <location>
        <begin position="19"/>
        <end position="30"/>
    </location>
</feature>
<sequence length="161" mass="17683">MANHSSGSTSSQPSSSRSTRTRTRTKKKTTSRSTMNPRPAAPRQDNRRRDNPDHPFSTASLFVFNLVAPLMVSMLSQSFALLDRSVFSSFTASVQTVFSSALIAISSYVTKWYSSPLSQQVLTSTSSIFYDVVNPAYHTGSYYLSSGPTQTSTTCNQKLTI</sequence>
<protein>
    <submittedName>
        <fullName evidence="2">Uncharacterized protein</fullName>
    </submittedName>
</protein>
<evidence type="ECO:0000313" key="3">
    <source>
        <dbReference type="Proteomes" id="UP000095085"/>
    </source>
</evidence>
<dbReference type="RefSeq" id="XP_020075906.1">
    <property type="nucleotide sequence ID" value="XM_020221244.1"/>
</dbReference>
<evidence type="ECO:0000256" key="1">
    <source>
        <dbReference type="SAM" id="MobiDB-lite"/>
    </source>
</evidence>
<proteinExistence type="predicted"/>
<keyword evidence="3" id="KW-1185">Reference proteome</keyword>
<dbReference type="EMBL" id="KV454541">
    <property type="protein sequence ID" value="ODV66839.1"/>
    <property type="molecule type" value="Genomic_DNA"/>
</dbReference>
<feature type="region of interest" description="Disordered" evidence="1">
    <location>
        <begin position="1"/>
        <end position="54"/>
    </location>
</feature>
<feature type="compositionally biased region" description="Low complexity" evidence="1">
    <location>
        <begin position="1"/>
        <end position="18"/>
    </location>
</feature>
<organism evidence="2 3">
    <name type="scientific">Hyphopichia burtonii NRRL Y-1933</name>
    <dbReference type="NCBI Taxonomy" id="984485"/>
    <lineage>
        <taxon>Eukaryota</taxon>
        <taxon>Fungi</taxon>
        <taxon>Dikarya</taxon>
        <taxon>Ascomycota</taxon>
        <taxon>Saccharomycotina</taxon>
        <taxon>Pichiomycetes</taxon>
        <taxon>Debaryomycetaceae</taxon>
        <taxon>Hyphopichia</taxon>
    </lineage>
</organism>
<gene>
    <name evidence="2" type="ORF">HYPBUDRAFT_152884</name>
</gene>
<accession>A0A1E4RHV1</accession>
<name>A0A1E4RHV1_9ASCO</name>
<feature type="compositionally biased region" description="Basic and acidic residues" evidence="1">
    <location>
        <begin position="44"/>
        <end position="53"/>
    </location>
</feature>